<keyword evidence="3" id="KW-1185">Reference proteome</keyword>
<feature type="compositionally biased region" description="Basic and acidic residues" evidence="1">
    <location>
        <begin position="1"/>
        <end position="19"/>
    </location>
</feature>
<name>A0A9P6KGE0_9FUNG</name>
<feature type="compositionally biased region" description="Low complexity" evidence="1">
    <location>
        <begin position="165"/>
        <end position="176"/>
    </location>
</feature>
<evidence type="ECO:0000313" key="2">
    <source>
        <dbReference type="EMBL" id="KAF9583913.1"/>
    </source>
</evidence>
<feature type="compositionally biased region" description="Polar residues" evidence="1">
    <location>
        <begin position="264"/>
        <end position="273"/>
    </location>
</feature>
<sequence length="358" mass="38457">MMTDGNRPRSETADEDWARSDALLSSRPMTIEVQHPPPAASSTSPVTPTWPSGMMAAPSSLRSHFYPTNPLQYHGGHGEGSGNNGRPFIRADPYVQGLIHIYSGTNQHIMMYGRPVLEPGASYDPYLSEYFENEDAIAGGRSPQQGGFSRRNRLGDQGQVQGPMQGQNSASNSSGGEMQGMRIRSGATSRTGNRDYENERTATTTTTASSGSRTNESMWVAPGRNDINNASGIGQLGGNSSFSHSSSSHSSGGSGTRGHPRLMSSPTSRQFPSASFAPLASLDEITERDRPSRLSQYQSAKEQDRAPQERNQEKITTPSLDLDPTLSSPSGLAGEEEALVQSRDSAETEILTTVLTTQ</sequence>
<feature type="compositionally biased region" description="Low complexity" evidence="1">
    <location>
        <begin position="238"/>
        <end position="251"/>
    </location>
</feature>
<evidence type="ECO:0000256" key="1">
    <source>
        <dbReference type="SAM" id="MobiDB-lite"/>
    </source>
</evidence>
<dbReference type="Proteomes" id="UP000780801">
    <property type="component" value="Unassembled WGS sequence"/>
</dbReference>
<feature type="compositionally biased region" description="Low complexity" evidence="1">
    <location>
        <begin position="316"/>
        <end position="330"/>
    </location>
</feature>
<feature type="compositionally biased region" description="Basic and acidic residues" evidence="1">
    <location>
        <begin position="301"/>
        <end position="313"/>
    </location>
</feature>
<protein>
    <submittedName>
        <fullName evidence="2">Uncharacterized protein</fullName>
    </submittedName>
</protein>
<dbReference type="AlphaFoldDB" id="A0A9P6KGE0"/>
<organism evidence="2 3">
    <name type="scientific">Lunasporangiospora selenospora</name>
    <dbReference type="NCBI Taxonomy" id="979761"/>
    <lineage>
        <taxon>Eukaryota</taxon>
        <taxon>Fungi</taxon>
        <taxon>Fungi incertae sedis</taxon>
        <taxon>Mucoromycota</taxon>
        <taxon>Mortierellomycotina</taxon>
        <taxon>Mortierellomycetes</taxon>
        <taxon>Mortierellales</taxon>
        <taxon>Mortierellaceae</taxon>
        <taxon>Lunasporangiospora</taxon>
    </lineage>
</organism>
<comment type="caution">
    <text evidence="2">The sequence shown here is derived from an EMBL/GenBank/DDBJ whole genome shotgun (WGS) entry which is preliminary data.</text>
</comment>
<accession>A0A9P6KGE0</accession>
<reference evidence="2" key="1">
    <citation type="journal article" date="2020" name="Fungal Divers.">
        <title>Resolving the Mortierellaceae phylogeny through synthesis of multi-gene phylogenetics and phylogenomics.</title>
        <authorList>
            <person name="Vandepol N."/>
            <person name="Liber J."/>
            <person name="Desiro A."/>
            <person name="Na H."/>
            <person name="Kennedy M."/>
            <person name="Barry K."/>
            <person name="Grigoriev I.V."/>
            <person name="Miller A.N."/>
            <person name="O'Donnell K."/>
            <person name="Stajich J.E."/>
            <person name="Bonito G."/>
        </authorList>
    </citation>
    <scope>NUCLEOTIDE SEQUENCE</scope>
    <source>
        <strain evidence="2">KOD1015</strain>
    </source>
</reference>
<dbReference type="EMBL" id="JAABOA010000552">
    <property type="protein sequence ID" value="KAF9583913.1"/>
    <property type="molecule type" value="Genomic_DNA"/>
</dbReference>
<feature type="compositionally biased region" description="Low complexity" evidence="1">
    <location>
        <begin position="40"/>
        <end position="49"/>
    </location>
</feature>
<proteinExistence type="predicted"/>
<feature type="region of interest" description="Disordered" evidence="1">
    <location>
        <begin position="137"/>
        <end position="345"/>
    </location>
</feature>
<feature type="region of interest" description="Disordered" evidence="1">
    <location>
        <begin position="1"/>
        <end position="49"/>
    </location>
</feature>
<evidence type="ECO:0000313" key="3">
    <source>
        <dbReference type="Proteomes" id="UP000780801"/>
    </source>
</evidence>
<feature type="compositionally biased region" description="Low complexity" evidence="1">
    <location>
        <begin position="201"/>
        <end position="214"/>
    </location>
</feature>
<gene>
    <name evidence="2" type="ORF">BGW38_008144</name>
</gene>